<evidence type="ECO:0000256" key="1">
    <source>
        <dbReference type="SAM" id="MobiDB-lite"/>
    </source>
</evidence>
<comment type="caution">
    <text evidence="4">The sequence shown here is derived from an EMBL/GenBank/DDBJ whole genome shotgun (WGS) entry which is preliminary data.</text>
</comment>
<dbReference type="InterPro" id="IPR049082">
    <property type="entry name" value="T7SS_signal"/>
</dbReference>
<dbReference type="PANTHER" id="PTHR45725">
    <property type="entry name" value="FORMIN HOMOLOGY 2 FAMILY MEMBER"/>
    <property type="match status" value="1"/>
</dbReference>
<dbReference type="Pfam" id="PF21725">
    <property type="entry name" value="T7SS_signal"/>
    <property type="match status" value="1"/>
</dbReference>
<feature type="compositionally biased region" description="Basic and acidic residues" evidence="1">
    <location>
        <begin position="138"/>
        <end position="149"/>
    </location>
</feature>
<evidence type="ECO:0000256" key="2">
    <source>
        <dbReference type="SAM" id="Phobius"/>
    </source>
</evidence>
<dbReference type="PANTHER" id="PTHR45725:SF18">
    <property type="entry name" value="ORC1-LIKE AAA ATPASE DOMAIN-CONTAINING PROTEIN"/>
    <property type="match status" value="1"/>
</dbReference>
<sequence length="647" mass="63475">MPITRGDYVARRHTSGFDVLGMSADPTPGDPDEIRRLADRYQEIADQAKTAADILGKGGAVEQGKGKAMDALRAQLKSLPDKLAKTRDSFETAAGAYKTYATQLEEAQSQVDRAMDQAGPAAGTAGQSVPTLPPDATADQKDAARKQQEGIDAAGQTMSAARSLAEQARNLREQASRRAGQELDDAAAKAIPERNFFQKIADFFKDFPFVKILIDILVAVVTVFFPVVGFVLGAALFAFQTVQQLVTGDFKAGDFAAGLIALVPGGALFRLGGRAATTAGSKIAPGLFKGGAEGGGFFQTASGSIGKITDTFANSKPFAVAFESPGGKLITGTIGQFGKAVGEEAIVKKLNGDEITAGNLLAGAAGGALTGGLIKGVKGTREGEFSGGAFTPAPGGATGTGAGTATIGTGGAGGAGGAGGGTPTTVGGGAGAGNAGAPGGGQAGNAGAVNLGTAGAGTGNAGAGGRQDSVKDRAIQQGIDLVPEGVSAAAKIGVAIGEGQDPGEAVLSEAGNFLPKAVGSVGKSPVANGLDSIIPFKGTAPPSTAGGTPAASAASGPDPATSAPTASAPNPATSPQTPAGQPQDVPLPPSPTTPSPSTTPPPSPTTAAPSTTPPPSPATPAQNNPLSPSPTAAEPQDVPLPPSPTTP</sequence>
<dbReference type="RefSeq" id="WP_380843075.1">
    <property type="nucleotide sequence ID" value="NZ_JBHSFP010000016.1"/>
</dbReference>
<feature type="domain" description="Putative T7SS secretion signal" evidence="3">
    <location>
        <begin position="29"/>
        <end position="190"/>
    </location>
</feature>
<feature type="region of interest" description="Disordered" evidence="1">
    <location>
        <begin position="112"/>
        <end position="179"/>
    </location>
</feature>
<feature type="transmembrane region" description="Helical" evidence="2">
    <location>
        <begin position="212"/>
        <end position="239"/>
    </location>
</feature>
<feature type="region of interest" description="Disordered" evidence="1">
    <location>
        <begin position="540"/>
        <end position="647"/>
    </location>
</feature>
<keyword evidence="2" id="KW-1133">Transmembrane helix</keyword>
<protein>
    <submittedName>
        <fullName evidence="4">T7SS-secreted protein</fullName>
    </submittedName>
</protein>
<keyword evidence="2" id="KW-0472">Membrane</keyword>
<feature type="compositionally biased region" description="Low complexity" evidence="1">
    <location>
        <begin position="540"/>
        <end position="579"/>
    </location>
</feature>
<dbReference type="InterPro" id="IPR051425">
    <property type="entry name" value="Formin_Homology"/>
</dbReference>
<name>A0ABV9CKZ9_9ACTN</name>
<feature type="compositionally biased region" description="Pro residues" evidence="1">
    <location>
        <begin position="585"/>
        <end position="604"/>
    </location>
</feature>
<dbReference type="Proteomes" id="UP001596004">
    <property type="component" value="Unassembled WGS sequence"/>
</dbReference>
<evidence type="ECO:0000313" key="5">
    <source>
        <dbReference type="Proteomes" id="UP001596004"/>
    </source>
</evidence>
<feature type="compositionally biased region" description="Pro residues" evidence="1">
    <location>
        <begin position="638"/>
        <end position="647"/>
    </location>
</feature>
<feature type="compositionally biased region" description="Basic and acidic residues" evidence="1">
    <location>
        <begin position="169"/>
        <end position="179"/>
    </location>
</feature>
<keyword evidence="2" id="KW-0812">Transmembrane</keyword>
<proteinExistence type="predicted"/>
<organism evidence="4 5">
    <name type="scientific">Sphaerisporangium dianthi</name>
    <dbReference type="NCBI Taxonomy" id="1436120"/>
    <lineage>
        <taxon>Bacteria</taxon>
        <taxon>Bacillati</taxon>
        <taxon>Actinomycetota</taxon>
        <taxon>Actinomycetes</taxon>
        <taxon>Streptosporangiales</taxon>
        <taxon>Streptosporangiaceae</taxon>
        <taxon>Sphaerisporangium</taxon>
    </lineage>
</organism>
<dbReference type="EMBL" id="JBHSFP010000016">
    <property type="protein sequence ID" value="MFC4533527.1"/>
    <property type="molecule type" value="Genomic_DNA"/>
</dbReference>
<keyword evidence="5" id="KW-1185">Reference proteome</keyword>
<evidence type="ECO:0000313" key="4">
    <source>
        <dbReference type="EMBL" id="MFC4533527.1"/>
    </source>
</evidence>
<gene>
    <name evidence="4" type="ORF">ACFO60_22380</name>
</gene>
<evidence type="ECO:0000259" key="3">
    <source>
        <dbReference type="Pfam" id="PF21725"/>
    </source>
</evidence>
<reference evidence="5" key="1">
    <citation type="journal article" date="2019" name="Int. J. Syst. Evol. Microbiol.">
        <title>The Global Catalogue of Microorganisms (GCM) 10K type strain sequencing project: providing services to taxonomists for standard genome sequencing and annotation.</title>
        <authorList>
            <consortium name="The Broad Institute Genomics Platform"/>
            <consortium name="The Broad Institute Genome Sequencing Center for Infectious Disease"/>
            <person name="Wu L."/>
            <person name="Ma J."/>
        </authorList>
    </citation>
    <scope>NUCLEOTIDE SEQUENCE [LARGE SCALE GENOMIC DNA]</scope>
    <source>
        <strain evidence="5">CGMCC 4.7132</strain>
    </source>
</reference>
<accession>A0ABV9CKZ9</accession>